<feature type="transmembrane region" description="Helical" evidence="6">
    <location>
        <begin position="17"/>
        <end position="36"/>
    </location>
</feature>
<dbReference type="STRING" id="1058.SAMN05421783_13718"/>
<name>A0A1H3CS10_THIRO</name>
<evidence type="ECO:0000256" key="2">
    <source>
        <dbReference type="ARBA" id="ARBA00022448"/>
    </source>
</evidence>
<dbReference type="PANTHER" id="PTHR10283">
    <property type="entry name" value="SOLUTE CARRIER FAMILY 13 MEMBER"/>
    <property type="match status" value="1"/>
</dbReference>
<dbReference type="Proteomes" id="UP000198816">
    <property type="component" value="Unassembled WGS sequence"/>
</dbReference>
<comment type="subcellular location">
    <subcellularLocation>
        <location evidence="1">Membrane</location>
        <topology evidence="1">Multi-pass membrane protein</topology>
    </subcellularLocation>
</comment>
<dbReference type="RefSeq" id="WP_093037953.1">
    <property type="nucleotide sequence ID" value="NZ_FNNZ01000037.1"/>
</dbReference>
<evidence type="ECO:0000256" key="4">
    <source>
        <dbReference type="ARBA" id="ARBA00022989"/>
    </source>
</evidence>
<evidence type="ECO:0000256" key="5">
    <source>
        <dbReference type="ARBA" id="ARBA00023136"/>
    </source>
</evidence>
<evidence type="ECO:0000256" key="6">
    <source>
        <dbReference type="SAM" id="Phobius"/>
    </source>
</evidence>
<dbReference type="InterPro" id="IPR004680">
    <property type="entry name" value="Cit_transptr-like_dom"/>
</dbReference>
<proteinExistence type="predicted"/>
<feature type="transmembrane region" description="Helical" evidence="6">
    <location>
        <begin position="188"/>
        <end position="207"/>
    </location>
</feature>
<keyword evidence="3 6" id="KW-0812">Transmembrane</keyword>
<evidence type="ECO:0000259" key="7">
    <source>
        <dbReference type="Pfam" id="PF03600"/>
    </source>
</evidence>
<keyword evidence="5 6" id="KW-0472">Membrane</keyword>
<feature type="transmembrane region" description="Helical" evidence="6">
    <location>
        <begin position="442"/>
        <end position="464"/>
    </location>
</feature>
<feature type="transmembrane region" description="Helical" evidence="6">
    <location>
        <begin position="96"/>
        <end position="118"/>
    </location>
</feature>
<feature type="transmembrane region" description="Helical" evidence="6">
    <location>
        <begin position="48"/>
        <end position="76"/>
    </location>
</feature>
<sequence>MSTATARPRVRLPQLTLVQRLGLLLGSIAFLVPLLIQIPGLEPAGHRMLAIFLLAILFWVTEAIPLYATAVLVILLQVLMLSDQALVGGVGPLPPAATYFATLANPVIILFLGGFLIADGAHKFGLDRSLAAVMLRPFAGNARLSLLGLMMITALLSMFVSNTATTATMFAVVIPILAALPKGPARTGVALAIPIAANVGGIGTPVGSPPNAIALGALEASGQGISFIGWMLLAVPLMVVVLLFSWWFLSRRYIAVDTPMSLELSADFDRSPAALIFYLVAGATVLLWLTEPFHGISSSTVGFLPVVALLATQVMGADDIKRLQWPVLWLVAGGIALGAGIGASGLDVWLIGLVAWEALPLTLLLLLLVAVSVGLSTVISHSAAANLLVPLTLSLAIGLPIDPTAVGVMVALACALGMALPISTPPNAIAYATGEVPTSEMIVSGVVIGGFGALLLALVMPSVWDALGLL</sequence>
<evidence type="ECO:0000256" key="3">
    <source>
        <dbReference type="ARBA" id="ARBA00022692"/>
    </source>
</evidence>
<feature type="transmembrane region" description="Helical" evidence="6">
    <location>
        <begin position="270"/>
        <end position="289"/>
    </location>
</feature>
<evidence type="ECO:0000313" key="9">
    <source>
        <dbReference type="Proteomes" id="UP000198816"/>
    </source>
</evidence>
<keyword evidence="4 6" id="KW-1133">Transmembrane helix</keyword>
<feature type="transmembrane region" description="Helical" evidence="6">
    <location>
        <begin position="138"/>
        <end position="158"/>
    </location>
</feature>
<dbReference type="Pfam" id="PF03600">
    <property type="entry name" value="CitMHS"/>
    <property type="match status" value="1"/>
</dbReference>
<dbReference type="NCBIfam" id="TIGR00785">
    <property type="entry name" value="dass"/>
    <property type="match status" value="1"/>
</dbReference>
<feature type="transmembrane region" description="Helical" evidence="6">
    <location>
        <begin position="327"/>
        <end position="351"/>
    </location>
</feature>
<dbReference type="GO" id="GO:0005886">
    <property type="term" value="C:plasma membrane"/>
    <property type="evidence" value="ECO:0007669"/>
    <property type="project" value="TreeGrafter"/>
</dbReference>
<dbReference type="AlphaFoldDB" id="A0A1H3CS10"/>
<dbReference type="InterPro" id="IPR001898">
    <property type="entry name" value="SLC13A/DASS"/>
</dbReference>
<feature type="transmembrane region" description="Helical" evidence="6">
    <location>
        <begin position="363"/>
        <end position="389"/>
    </location>
</feature>
<keyword evidence="9" id="KW-1185">Reference proteome</keyword>
<evidence type="ECO:0000313" key="8">
    <source>
        <dbReference type="EMBL" id="SDX56951.1"/>
    </source>
</evidence>
<feature type="transmembrane region" description="Helical" evidence="6">
    <location>
        <begin position="401"/>
        <end position="422"/>
    </location>
</feature>
<reference evidence="9" key="1">
    <citation type="submission" date="2016-10" db="EMBL/GenBank/DDBJ databases">
        <authorList>
            <person name="Varghese N."/>
            <person name="Submissions S."/>
        </authorList>
    </citation>
    <scope>NUCLEOTIDE SEQUENCE [LARGE SCALE GENOMIC DNA]</scope>
    <source>
        <strain evidence="9">DSM 217</strain>
    </source>
</reference>
<keyword evidence="2" id="KW-0813">Transport</keyword>
<protein>
    <submittedName>
        <fullName evidence="8">Solute carrier family 13 (Sodium-dependent dicarboxylate transporter), member 2/3/5</fullName>
    </submittedName>
</protein>
<dbReference type="PANTHER" id="PTHR10283:SF92">
    <property type="entry name" value="LOW-AFFINITY PHOSPHATE TRANSPORTER PHO91"/>
    <property type="match status" value="1"/>
</dbReference>
<organism evidence="8 9">
    <name type="scientific">Thiocapsa roseopersicina</name>
    <dbReference type="NCBI Taxonomy" id="1058"/>
    <lineage>
        <taxon>Bacteria</taxon>
        <taxon>Pseudomonadati</taxon>
        <taxon>Pseudomonadota</taxon>
        <taxon>Gammaproteobacteria</taxon>
        <taxon>Chromatiales</taxon>
        <taxon>Chromatiaceae</taxon>
        <taxon>Thiocapsa</taxon>
    </lineage>
</organism>
<feature type="transmembrane region" description="Helical" evidence="6">
    <location>
        <begin position="295"/>
        <end position="315"/>
    </location>
</feature>
<feature type="transmembrane region" description="Helical" evidence="6">
    <location>
        <begin position="164"/>
        <end position="181"/>
    </location>
</feature>
<dbReference type="EMBL" id="FNNZ01000037">
    <property type="protein sequence ID" value="SDX56951.1"/>
    <property type="molecule type" value="Genomic_DNA"/>
</dbReference>
<dbReference type="GO" id="GO:0005315">
    <property type="term" value="F:phosphate transmembrane transporter activity"/>
    <property type="evidence" value="ECO:0007669"/>
    <property type="project" value="TreeGrafter"/>
</dbReference>
<dbReference type="OrthoDB" id="9766267at2"/>
<feature type="transmembrane region" description="Helical" evidence="6">
    <location>
        <begin position="227"/>
        <end position="249"/>
    </location>
</feature>
<gene>
    <name evidence="8" type="ORF">SAMN05421783_13718</name>
</gene>
<feature type="domain" description="Citrate transporter-like" evidence="7">
    <location>
        <begin position="56"/>
        <end position="409"/>
    </location>
</feature>
<accession>A0A1H3CS10</accession>
<evidence type="ECO:0000256" key="1">
    <source>
        <dbReference type="ARBA" id="ARBA00004141"/>
    </source>
</evidence>